<evidence type="ECO:0000259" key="4">
    <source>
        <dbReference type="Pfam" id="PF13193"/>
    </source>
</evidence>
<dbReference type="PANTHER" id="PTHR43201">
    <property type="entry name" value="ACYL-COA SYNTHETASE"/>
    <property type="match status" value="1"/>
</dbReference>
<evidence type="ECO:0000313" key="5">
    <source>
        <dbReference type="EMBL" id="GIH67968.1"/>
    </source>
</evidence>
<dbReference type="InterPro" id="IPR045851">
    <property type="entry name" value="AMP-bd_C_sf"/>
</dbReference>
<sequence length="540" mass="57700">MEPQVPEFSKTTEFSAATIDRYYADGVWTGDTIADLVARNAADAPDAVAFHASDATLTWREYDRLSTRLAAAWALNGLRPGDMIAVLFTGGALTHVAYLAAQKAGLVTVGLPPRAGDAEIAHLLRHTGAAALATRASHRGRPGHEIARAAGVGRHLVVDLIGSDLTVACEGVPLPVPPWEQAAARVAGRGLGPDDLFFLNSTSGTTGRPKCVRATMNIRKYFGPLAAEAAGFGPGEVVLSALPAPYGFGLWSAHVVPAQYRFPTVLTAEFDPAETLRLIERHRVTVLAAVTSQFIMLLNAPEFAEHDLSSLRVLFTGGERVPYHRAVEFEERTGCAVLQFYGSNEAGPISVTRVADDRERRLRTAGRPIPEMRVRFITPEGAMDESGPGQVAVDGPGCCPGYFRDEQADRVLFRADGRLLTGDIGSVDEAGYLSVTGRTADFIIRGGHNVSALVVEESVGGHPRVAQTAVIGMPDEVLGERVCAFVVTRDGRELTLDDLREHLDAAGVSKVNWPERLVRLPALPMGAGGKVDKPALRGLV</sequence>
<evidence type="ECO:0000313" key="6">
    <source>
        <dbReference type="Proteomes" id="UP000610966"/>
    </source>
</evidence>
<dbReference type="AlphaFoldDB" id="A0A8J3VXJ1"/>
<dbReference type="PANTHER" id="PTHR43201:SF5">
    <property type="entry name" value="MEDIUM-CHAIN ACYL-COA LIGASE ACSF2, MITOCHONDRIAL"/>
    <property type="match status" value="1"/>
</dbReference>
<dbReference type="GO" id="GO:0031956">
    <property type="term" value="F:medium-chain fatty acid-CoA ligase activity"/>
    <property type="evidence" value="ECO:0007669"/>
    <property type="project" value="TreeGrafter"/>
</dbReference>
<dbReference type="InterPro" id="IPR042099">
    <property type="entry name" value="ANL_N_sf"/>
</dbReference>
<dbReference type="GO" id="GO:0006631">
    <property type="term" value="P:fatty acid metabolic process"/>
    <property type="evidence" value="ECO:0007669"/>
    <property type="project" value="TreeGrafter"/>
</dbReference>
<dbReference type="Gene3D" id="3.30.300.30">
    <property type="match status" value="1"/>
</dbReference>
<dbReference type="InterPro" id="IPR025110">
    <property type="entry name" value="AMP-bd_C"/>
</dbReference>
<keyword evidence="2 5" id="KW-0436">Ligase</keyword>
<dbReference type="InterPro" id="IPR000873">
    <property type="entry name" value="AMP-dep_synth/lig_dom"/>
</dbReference>
<dbReference type="Proteomes" id="UP000610966">
    <property type="component" value="Unassembled WGS sequence"/>
</dbReference>
<proteinExistence type="inferred from homology"/>
<gene>
    <name evidence="5" type="ORF">Mth01_02210</name>
</gene>
<dbReference type="Pfam" id="PF13193">
    <property type="entry name" value="AMP-binding_C"/>
    <property type="match status" value="1"/>
</dbReference>
<comment type="similarity">
    <text evidence="1">Belongs to the ATP-dependent AMP-binding enzyme family.</text>
</comment>
<dbReference type="Pfam" id="PF00501">
    <property type="entry name" value="AMP-binding"/>
    <property type="match status" value="1"/>
</dbReference>
<accession>A0A8J3VXJ1</accession>
<keyword evidence="6" id="KW-1185">Reference proteome</keyword>
<dbReference type="Gene3D" id="3.40.50.12780">
    <property type="entry name" value="N-terminal domain of ligase-like"/>
    <property type="match status" value="1"/>
</dbReference>
<name>A0A8J3VXJ1_9ACTN</name>
<evidence type="ECO:0000256" key="1">
    <source>
        <dbReference type="ARBA" id="ARBA00006432"/>
    </source>
</evidence>
<feature type="domain" description="AMP-binding enzyme C-terminal" evidence="4">
    <location>
        <begin position="455"/>
        <end position="530"/>
    </location>
</feature>
<reference evidence="5" key="1">
    <citation type="submission" date="2021-01" db="EMBL/GenBank/DDBJ databases">
        <title>Whole genome shotgun sequence of Sphaerimonospora thailandensis NBRC 107569.</title>
        <authorList>
            <person name="Komaki H."/>
            <person name="Tamura T."/>
        </authorList>
    </citation>
    <scope>NUCLEOTIDE SEQUENCE</scope>
    <source>
        <strain evidence="5">NBRC 107569</strain>
    </source>
</reference>
<evidence type="ECO:0000259" key="3">
    <source>
        <dbReference type="Pfam" id="PF00501"/>
    </source>
</evidence>
<comment type="caution">
    <text evidence="5">The sequence shown here is derived from an EMBL/GenBank/DDBJ whole genome shotgun (WGS) entry which is preliminary data.</text>
</comment>
<feature type="domain" description="AMP-dependent synthetase/ligase" evidence="3">
    <location>
        <begin position="38"/>
        <end position="403"/>
    </location>
</feature>
<dbReference type="EMBL" id="BOOG01000003">
    <property type="protein sequence ID" value="GIH67968.1"/>
    <property type="molecule type" value="Genomic_DNA"/>
</dbReference>
<dbReference type="SUPFAM" id="SSF56801">
    <property type="entry name" value="Acetyl-CoA synthetase-like"/>
    <property type="match status" value="1"/>
</dbReference>
<protein>
    <submittedName>
        <fullName evidence="5">2,3-dihydroxybenzoate-AMP ligase</fullName>
    </submittedName>
</protein>
<evidence type="ECO:0000256" key="2">
    <source>
        <dbReference type="ARBA" id="ARBA00022598"/>
    </source>
</evidence>
<organism evidence="5 6">
    <name type="scientific">Sphaerimonospora thailandensis</name>
    <dbReference type="NCBI Taxonomy" id="795644"/>
    <lineage>
        <taxon>Bacteria</taxon>
        <taxon>Bacillati</taxon>
        <taxon>Actinomycetota</taxon>
        <taxon>Actinomycetes</taxon>
        <taxon>Streptosporangiales</taxon>
        <taxon>Streptosporangiaceae</taxon>
        <taxon>Sphaerimonospora</taxon>
    </lineage>
</organism>